<dbReference type="PANTHER" id="PTHR43392">
    <property type="entry name" value="AAA-TYPE ATPASE FAMILY PROTEIN / ANKYRIN REPEAT FAMILY PROTEIN"/>
    <property type="match status" value="1"/>
</dbReference>
<evidence type="ECO:0000256" key="4">
    <source>
        <dbReference type="SAM" id="MobiDB-lite"/>
    </source>
</evidence>
<reference evidence="6" key="2">
    <citation type="journal article" date="2021" name="PeerJ">
        <title>Extensive microbial diversity within the chicken gut microbiome revealed by metagenomics and culture.</title>
        <authorList>
            <person name="Gilroy R."/>
            <person name="Ravi A."/>
            <person name="Getino M."/>
            <person name="Pursley I."/>
            <person name="Horton D.L."/>
            <person name="Alikhan N.F."/>
            <person name="Baker D."/>
            <person name="Gharbi K."/>
            <person name="Hall N."/>
            <person name="Watson M."/>
            <person name="Adriaenssens E.M."/>
            <person name="Foster-Nyarko E."/>
            <person name="Jarju S."/>
            <person name="Secka A."/>
            <person name="Antonio M."/>
            <person name="Oren A."/>
            <person name="Chaudhuri R.R."/>
            <person name="La Ragione R."/>
            <person name="Hildebrand F."/>
            <person name="Pallen M.J."/>
        </authorList>
    </citation>
    <scope>NUCLEOTIDE SEQUENCE</scope>
    <source>
        <strain evidence="6">ChiBcolR7-354</strain>
    </source>
</reference>
<dbReference type="EMBL" id="DVGA01000007">
    <property type="protein sequence ID" value="HIQ77703.1"/>
    <property type="molecule type" value="Genomic_DNA"/>
</dbReference>
<dbReference type="PANTHER" id="PTHR43392:SF2">
    <property type="entry name" value="AAA-TYPE ATPASE FAMILY PROTEIN _ ANKYRIN REPEAT FAMILY PROTEIN"/>
    <property type="match status" value="1"/>
</dbReference>
<dbReference type="InterPro" id="IPR041627">
    <property type="entry name" value="AAA_lid_6"/>
</dbReference>
<comment type="similarity">
    <text evidence="1">Belongs to the CbxX/CfxQ family.</text>
</comment>
<dbReference type="Gene3D" id="1.10.8.60">
    <property type="match status" value="1"/>
</dbReference>
<accession>A0A9D0ZBS8</accession>
<feature type="domain" description="AAA+ ATPase" evidence="5">
    <location>
        <begin position="161"/>
        <end position="299"/>
    </location>
</feature>
<evidence type="ECO:0000256" key="3">
    <source>
        <dbReference type="ARBA" id="ARBA00022840"/>
    </source>
</evidence>
<evidence type="ECO:0000256" key="2">
    <source>
        <dbReference type="ARBA" id="ARBA00022741"/>
    </source>
</evidence>
<organism evidence="6 7">
    <name type="scientific">Candidatus Scatomorpha intestinavium</name>
    <dbReference type="NCBI Taxonomy" id="2840922"/>
    <lineage>
        <taxon>Bacteria</taxon>
        <taxon>Bacillati</taxon>
        <taxon>Bacillota</taxon>
        <taxon>Clostridia</taxon>
        <taxon>Eubacteriales</taxon>
        <taxon>Candidatus Scatomorpha</taxon>
    </lineage>
</organism>
<gene>
    <name evidence="6" type="ORF">IAB77_00415</name>
</gene>
<dbReference type="InterPro" id="IPR050773">
    <property type="entry name" value="CbxX/CfxQ_RuBisCO_ESX"/>
</dbReference>
<dbReference type="InterPro" id="IPR000641">
    <property type="entry name" value="CbxX/CfxQ"/>
</dbReference>
<comment type="caution">
    <text evidence="6">The sequence shown here is derived from an EMBL/GenBank/DDBJ whole genome shotgun (WGS) entry which is preliminary data.</text>
</comment>
<dbReference type="AlphaFoldDB" id="A0A9D0ZBS8"/>
<protein>
    <submittedName>
        <fullName evidence="6">AAA family ATPase</fullName>
    </submittedName>
</protein>
<dbReference type="GO" id="GO:0016887">
    <property type="term" value="F:ATP hydrolysis activity"/>
    <property type="evidence" value="ECO:0007669"/>
    <property type="project" value="InterPro"/>
</dbReference>
<keyword evidence="3" id="KW-0067">ATP-binding</keyword>
<dbReference type="Proteomes" id="UP000824262">
    <property type="component" value="Unassembled WGS sequence"/>
</dbReference>
<evidence type="ECO:0000259" key="5">
    <source>
        <dbReference type="SMART" id="SM00382"/>
    </source>
</evidence>
<keyword evidence="2" id="KW-0547">Nucleotide-binding</keyword>
<evidence type="ECO:0000313" key="6">
    <source>
        <dbReference type="EMBL" id="HIQ77703.1"/>
    </source>
</evidence>
<evidence type="ECO:0000256" key="1">
    <source>
        <dbReference type="ARBA" id="ARBA00010378"/>
    </source>
</evidence>
<dbReference type="InterPro" id="IPR003593">
    <property type="entry name" value="AAA+_ATPase"/>
</dbReference>
<dbReference type="InterPro" id="IPR003959">
    <property type="entry name" value="ATPase_AAA_core"/>
</dbReference>
<dbReference type="CDD" id="cd00009">
    <property type="entry name" value="AAA"/>
    <property type="match status" value="1"/>
</dbReference>
<feature type="region of interest" description="Disordered" evidence="4">
    <location>
        <begin position="81"/>
        <end position="117"/>
    </location>
</feature>
<dbReference type="SUPFAM" id="SSF52540">
    <property type="entry name" value="P-loop containing nucleoside triphosphate hydrolases"/>
    <property type="match status" value="1"/>
</dbReference>
<evidence type="ECO:0000313" key="7">
    <source>
        <dbReference type="Proteomes" id="UP000824262"/>
    </source>
</evidence>
<dbReference type="SMART" id="SM00382">
    <property type="entry name" value="AAA"/>
    <property type="match status" value="1"/>
</dbReference>
<dbReference type="PRINTS" id="PR00819">
    <property type="entry name" value="CBXCFQXSUPER"/>
</dbReference>
<dbReference type="Pfam" id="PF00004">
    <property type="entry name" value="AAA"/>
    <property type="match status" value="1"/>
</dbReference>
<dbReference type="Pfam" id="PF17866">
    <property type="entry name" value="AAA_lid_6"/>
    <property type="match status" value="1"/>
</dbReference>
<reference evidence="6" key="1">
    <citation type="submission" date="2020-10" db="EMBL/GenBank/DDBJ databases">
        <authorList>
            <person name="Gilroy R."/>
        </authorList>
    </citation>
    <scope>NUCLEOTIDE SEQUENCE</scope>
    <source>
        <strain evidence="6">ChiBcolR7-354</strain>
    </source>
</reference>
<name>A0A9D0ZBS8_9FIRM</name>
<proteinExistence type="inferred from homology"/>
<dbReference type="InterPro" id="IPR027417">
    <property type="entry name" value="P-loop_NTPase"/>
</dbReference>
<dbReference type="GO" id="GO:0005524">
    <property type="term" value="F:ATP binding"/>
    <property type="evidence" value="ECO:0007669"/>
    <property type="project" value="UniProtKB-KW"/>
</dbReference>
<dbReference type="Gene3D" id="3.40.50.300">
    <property type="entry name" value="P-loop containing nucleotide triphosphate hydrolases"/>
    <property type="match status" value="1"/>
</dbReference>
<feature type="compositionally biased region" description="Low complexity" evidence="4">
    <location>
        <begin position="88"/>
        <end position="109"/>
    </location>
</feature>
<sequence length="388" mass="42054">MFLWSLAERDRREGRDSSRIFVRMVTNILLHLAAVDDDVSIAEAEYITDCSDRLTAVCDSAGVKPSKPALNAADYVTSGEPSFIDKNPPSASAAPGAGKAPAGETAAAEEPAEEKPDLDSLLAELDGLIGLGEVKRDVKSMVNLIKVRRLREENGLPVPPMSLHLVFTGNPGTGKTTVARLLGGIYAAIGVLKKGQLVEVDRSGLVAGYVGQTALKTQEVIKSALGGVLFIDEAYSLASGGENDFGREAIETLLKAMEDHRDELVVIAAGYDGPMEKFISSNPGLESRFNKFIHFPDYNGGELMQMFLLQCRKNGYTLSPEAEARAAELFNELYENRDENFGNGRTVRNLFEDAVVRQSNRVAALDSPGKEELMALLPEDLETTEDEE</sequence>
<dbReference type="FunFam" id="3.40.50.300:FF:000216">
    <property type="entry name" value="Type VII secretion ATPase EccA"/>
    <property type="match status" value="1"/>
</dbReference>